<evidence type="ECO:0000313" key="3">
    <source>
        <dbReference type="Proteomes" id="UP001500975"/>
    </source>
</evidence>
<dbReference type="InterPro" id="IPR042100">
    <property type="entry name" value="Bug_dom1"/>
</dbReference>
<proteinExistence type="inferred from homology"/>
<dbReference type="RefSeq" id="WP_345539144.1">
    <property type="nucleotide sequence ID" value="NZ_BAABGJ010000048.1"/>
</dbReference>
<accession>A0ABP8HY85</accession>
<dbReference type="PANTHER" id="PTHR42928">
    <property type="entry name" value="TRICARBOXYLATE-BINDING PROTEIN"/>
    <property type="match status" value="1"/>
</dbReference>
<dbReference type="Proteomes" id="UP001500975">
    <property type="component" value="Unassembled WGS sequence"/>
</dbReference>
<sequence>MQRRSLIQAAGAAAATLGVPRVFAQSWPHGPVRIVVGFPPGGGTDALARVVAQKLSVMWNQSVIVENKPGVAGVLAAEYVAQQPSDGSTLLMAHINSHALAPSLQPKLRYNVERDFVPVVLVGVTPNLLIAGPAQKALTVKDIVARCAAEPGQVSFGSAGAGSAQHLALEMFKLQAKVDAMHVPYKGSGPLLADLMGNQIHYSFETMTAATPHVKSGKVTAVAQTRLKRAKGHPTVPTMQEQGFEGFEATTWYGLAGPGKLPSAIADKINQDVNAVLAMPDVQERMDNYGAEDGGGSREKFRQFIASEIQMWARVVRDAKVKVDA</sequence>
<dbReference type="EMBL" id="BAABGJ010000048">
    <property type="protein sequence ID" value="GAA4347362.1"/>
    <property type="molecule type" value="Genomic_DNA"/>
</dbReference>
<dbReference type="PANTHER" id="PTHR42928:SF5">
    <property type="entry name" value="BLR1237 PROTEIN"/>
    <property type="match status" value="1"/>
</dbReference>
<comment type="similarity">
    <text evidence="1">Belongs to the UPF0065 (bug) family.</text>
</comment>
<name>A0ABP8HY85_9BURK</name>
<dbReference type="Gene3D" id="3.40.190.10">
    <property type="entry name" value="Periplasmic binding protein-like II"/>
    <property type="match status" value="1"/>
</dbReference>
<reference evidence="3" key="1">
    <citation type="journal article" date="2019" name="Int. J. Syst. Evol. Microbiol.">
        <title>The Global Catalogue of Microorganisms (GCM) 10K type strain sequencing project: providing services to taxonomists for standard genome sequencing and annotation.</title>
        <authorList>
            <consortium name="The Broad Institute Genomics Platform"/>
            <consortium name="The Broad Institute Genome Sequencing Center for Infectious Disease"/>
            <person name="Wu L."/>
            <person name="Ma J."/>
        </authorList>
    </citation>
    <scope>NUCLEOTIDE SEQUENCE [LARGE SCALE GENOMIC DNA]</scope>
    <source>
        <strain evidence="3">JCM 17804</strain>
    </source>
</reference>
<gene>
    <name evidence="2" type="ORF">GCM10023165_32320</name>
</gene>
<comment type="caution">
    <text evidence="2">The sequence shown here is derived from an EMBL/GenBank/DDBJ whole genome shotgun (WGS) entry which is preliminary data.</text>
</comment>
<dbReference type="InterPro" id="IPR005064">
    <property type="entry name" value="BUG"/>
</dbReference>
<dbReference type="Pfam" id="PF03401">
    <property type="entry name" value="TctC"/>
    <property type="match status" value="1"/>
</dbReference>
<evidence type="ECO:0000256" key="1">
    <source>
        <dbReference type="ARBA" id="ARBA00006987"/>
    </source>
</evidence>
<dbReference type="PIRSF" id="PIRSF017082">
    <property type="entry name" value="YflP"/>
    <property type="match status" value="1"/>
</dbReference>
<organism evidence="2 3">
    <name type="scientific">Variovorax defluvii</name>
    <dbReference type="NCBI Taxonomy" id="913761"/>
    <lineage>
        <taxon>Bacteria</taxon>
        <taxon>Pseudomonadati</taxon>
        <taxon>Pseudomonadota</taxon>
        <taxon>Betaproteobacteria</taxon>
        <taxon>Burkholderiales</taxon>
        <taxon>Comamonadaceae</taxon>
        <taxon>Variovorax</taxon>
    </lineage>
</organism>
<keyword evidence="3" id="KW-1185">Reference proteome</keyword>
<dbReference type="CDD" id="cd13578">
    <property type="entry name" value="PBP2_Bug27"/>
    <property type="match status" value="1"/>
</dbReference>
<dbReference type="Gene3D" id="3.40.190.150">
    <property type="entry name" value="Bordetella uptake gene, domain 1"/>
    <property type="match status" value="1"/>
</dbReference>
<dbReference type="SUPFAM" id="SSF53850">
    <property type="entry name" value="Periplasmic binding protein-like II"/>
    <property type="match status" value="1"/>
</dbReference>
<evidence type="ECO:0000313" key="2">
    <source>
        <dbReference type="EMBL" id="GAA4347362.1"/>
    </source>
</evidence>
<protein>
    <submittedName>
        <fullName evidence="2">Tripartite tricarboxylate transporter substrate binding protein</fullName>
    </submittedName>
</protein>